<accession>A0A084VHJ9</accession>
<sequence length="225" mass="24879">MDRLPTAGWNLEKVKQFHDGRVHSVRIIAEFPPNTLTFIPSDYVYASAESDETSLHVCHLMVRNLPTGSDRGQKSGTEPPSACIYGTRFGLIVANREKNTHTSKHHLYPAIRSEREVPRTHRTTDQSLVDNDRTTPQHKPSVSRCSVGSSFQFASPSIAVSVLSVPPSCVSCVYPSNPPGEKEPTVQSVAIAKYFSAEAFQLVWEEEWQHKMILAPAAPATPPSE</sequence>
<organism evidence="2">
    <name type="scientific">Anopheles sinensis</name>
    <name type="common">Mosquito</name>
    <dbReference type="NCBI Taxonomy" id="74873"/>
    <lineage>
        <taxon>Eukaryota</taxon>
        <taxon>Metazoa</taxon>
        <taxon>Ecdysozoa</taxon>
        <taxon>Arthropoda</taxon>
        <taxon>Hexapoda</taxon>
        <taxon>Insecta</taxon>
        <taxon>Pterygota</taxon>
        <taxon>Neoptera</taxon>
        <taxon>Endopterygota</taxon>
        <taxon>Diptera</taxon>
        <taxon>Nematocera</taxon>
        <taxon>Culicoidea</taxon>
        <taxon>Culicidae</taxon>
        <taxon>Anophelinae</taxon>
        <taxon>Anopheles</taxon>
    </lineage>
</organism>
<feature type="region of interest" description="Disordered" evidence="1">
    <location>
        <begin position="100"/>
        <end position="143"/>
    </location>
</feature>
<evidence type="ECO:0000313" key="2">
    <source>
        <dbReference type="EMBL" id="KFB37443.1"/>
    </source>
</evidence>
<dbReference type="VEuPathDB" id="VectorBase:ASIC004578"/>
<dbReference type="EnsemblMetazoa" id="ASIC004578-RA">
    <property type="protein sequence ID" value="ASIC004578-PA"/>
    <property type="gene ID" value="ASIC004578"/>
</dbReference>
<dbReference type="Proteomes" id="UP000030765">
    <property type="component" value="Unassembled WGS sequence"/>
</dbReference>
<keyword evidence="4" id="KW-1185">Reference proteome</keyword>
<proteinExistence type="predicted"/>
<evidence type="ECO:0000313" key="4">
    <source>
        <dbReference type="Proteomes" id="UP000030765"/>
    </source>
</evidence>
<evidence type="ECO:0000313" key="3">
    <source>
        <dbReference type="EnsemblMetazoa" id="ASIC004578-PA"/>
    </source>
</evidence>
<dbReference type="EMBL" id="KE524842">
    <property type="protein sequence ID" value="KFB37443.1"/>
    <property type="molecule type" value="Genomic_DNA"/>
</dbReference>
<protein>
    <submittedName>
        <fullName evidence="2 3">Cation transporter</fullName>
    </submittedName>
</protein>
<feature type="compositionally biased region" description="Basic and acidic residues" evidence="1">
    <location>
        <begin position="112"/>
        <end position="135"/>
    </location>
</feature>
<dbReference type="EMBL" id="ATLV01013177">
    <property type="status" value="NOT_ANNOTATED_CDS"/>
    <property type="molecule type" value="Genomic_DNA"/>
</dbReference>
<evidence type="ECO:0000256" key="1">
    <source>
        <dbReference type="SAM" id="MobiDB-lite"/>
    </source>
</evidence>
<reference evidence="3" key="2">
    <citation type="submission" date="2020-05" db="UniProtKB">
        <authorList>
            <consortium name="EnsemblMetazoa"/>
        </authorList>
    </citation>
    <scope>IDENTIFICATION</scope>
</reference>
<reference evidence="2 4" key="1">
    <citation type="journal article" date="2014" name="BMC Genomics">
        <title>Genome sequence of Anopheles sinensis provides insight into genetics basis of mosquito competence for malaria parasites.</title>
        <authorList>
            <person name="Zhou D."/>
            <person name="Zhang D."/>
            <person name="Ding G."/>
            <person name="Shi L."/>
            <person name="Hou Q."/>
            <person name="Ye Y."/>
            <person name="Xu Y."/>
            <person name="Zhou H."/>
            <person name="Xiong C."/>
            <person name="Li S."/>
            <person name="Yu J."/>
            <person name="Hong S."/>
            <person name="Yu X."/>
            <person name="Zou P."/>
            <person name="Chen C."/>
            <person name="Chang X."/>
            <person name="Wang W."/>
            <person name="Lv Y."/>
            <person name="Sun Y."/>
            <person name="Ma L."/>
            <person name="Shen B."/>
            <person name="Zhu C."/>
        </authorList>
    </citation>
    <scope>NUCLEOTIDE SEQUENCE [LARGE SCALE GENOMIC DNA]</scope>
</reference>
<gene>
    <name evidence="2" type="ORF">ZHAS_00004578</name>
</gene>
<name>A0A084VHJ9_ANOSI</name>
<dbReference type="AlphaFoldDB" id="A0A084VHJ9"/>